<reference evidence="1 2" key="1">
    <citation type="submission" date="2019-01" db="EMBL/GenBank/DDBJ databases">
        <title>Draft genome sequences of three monokaryotic isolates of the white-rot basidiomycete fungus Dichomitus squalens.</title>
        <authorList>
            <consortium name="DOE Joint Genome Institute"/>
            <person name="Lopez S.C."/>
            <person name="Andreopoulos B."/>
            <person name="Pangilinan J."/>
            <person name="Lipzen A."/>
            <person name="Riley R."/>
            <person name="Ahrendt S."/>
            <person name="Ng V."/>
            <person name="Barry K."/>
            <person name="Daum C."/>
            <person name="Grigoriev I.V."/>
            <person name="Hilden K.S."/>
            <person name="Makela M.R."/>
            <person name="de Vries R.P."/>
        </authorList>
    </citation>
    <scope>NUCLEOTIDE SEQUENCE [LARGE SCALE GENOMIC DNA]</scope>
    <source>
        <strain evidence="1 2">CBS 464.89</strain>
    </source>
</reference>
<keyword evidence="2" id="KW-1185">Reference proteome</keyword>
<sequence>MSACPLRMAAIVSPMLGCATPGRIDMFGRESRMRRQQLISRAKTGRRVDVNRAWPEAGMRLNDLRIAVLSTTTSPPTVLRNMFAAVVSVARMASVREKDGPRVSAVPWLVLSVGWW</sequence>
<accession>A0A4Q9PAL8</accession>
<proteinExistence type="predicted"/>
<gene>
    <name evidence="1" type="ORF">BD310DRAFT_316597</name>
</gene>
<evidence type="ECO:0000313" key="2">
    <source>
        <dbReference type="Proteomes" id="UP000292082"/>
    </source>
</evidence>
<name>A0A4Q9PAL8_9APHY</name>
<dbReference type="EMBL" id="ML145289">
    <property type="protein sequence ID" value="TBU51740.1"/>
    <property type="molecule type" value="Genomic_DNA"/>
</dbReference>
<evidence type="ECO:0000313" key="1">
    <source>
        <dbReference type="EMBL" id="TBU51740.1"/>
    </source>
</evidence>
<dbReference type="Proteomes" id="UP000292082">
    <property type="component" value="Unassembled WGS sequence"/>
</dbReference>
<organism evidence="1 2">
    <name type="scientific">Dichomitus squalens</name>
    <dbReference type="NCBI Taxonomy" id="114155"/>
    <lineage>
        <taxon>Eukaryota</taxon>
        <taxon>Fungi</taxon>
        <taxon>Dikarya</taxon>
        <taxon>Basidiomycota</taxon>
        <taxon>Agaricomycotina</taxon>
        <taxon>Agaricomycetes</taxon>
        <taxon>Polyporales</taxon>
        <taxon>Polyporaceae</taxon>
        <taxon>Dichomitus</taxon>
    </lineage>
</organism>
<protein>
    <submittedName>
        <fullName evidence="1">Uncharacterized protein</fullName>
    </submittedName>
</protein>
<dbReference type="AlphaFoldDB" id="A0A4Q9PAL8"/>